<dbReference type="AlphaFoldDB" id="A0A3R6FAW8"/>
<feature type="non-terminal residue" evidence="1">
    <location>
        <position position="1"/>
    </location>
</feature>
<reference evidence="1 2" key="1">
    <citation type="submission" date="2018-08" db="EMBL/GenBank/DDBJ databases">
        <title>A genome reference for cultivated species of the human gut microbiota.</title>
        <authorList>
            <person name="Zou Y."/>
            <person name="Xue W."/>
            <person name="Luo G."/>
        </authorList>
    </citation>
    <scope>NUCLEOTIDE SEQUENCE [LARGE SCALE GENOMIC DNA]</scope>
    <source>
        <strain evidence="1 2">AF46-2NS</strain>
    </source>
</reference>
<evidence type="ECO:0000313" key="2">
    <source>
        <dbReference type="Proteomes" id="UP000286211"/>
    </source>
</evidence>
<dbReference type="Proteomes" id="UP000286211">
    <property type="component" value="Unassembled WGS sequence"/>
</dbReference>
<name>A0A3R6FAW8_9BACT</name>
<organism evidence="1 2">
    <name type="scientific">Segatella copri</name>
    <dbReference type="NCBI Taxonomy" id="165179"/>
    <lineage>
        <taxon>Bacteria</taxon>
        <taxon>Pseudomonadati</taxon>
        <taxon>Bacteroidota</taxon>
        <taxon>Bacteroidia</taxon>
        <taxon>Bacteroidales</taxon>
        <taxon>Prevotellaceae</taxon>
        <taxon>Segatella</taxon>
    </lineage>
</organism>
<accession>A0A3R6FAW8</accession>
<protein>
    <submittedName>
        <fullName evidence="1">Uncharacterized protein</fullName>
    </submittedName>
</protein>
<proteinExistence type="predicted"/>
<comment type="caution">
    <text evidence="1">The sequence shown here is derived from an EMBL/GenBank/DDBJ whole genome shotgun (WGS) entry which is preliminary data.</text>
</comment>
<dbReference type="EMBL" id="QRNB01000125">
    <property type="protein sequence ID" value="RHK07144.1"/>
    <property type="molecule type" value="Genomic_DNA"/>
</dbReference>
<sequence>AHLNMRRVVIFVLPRIPVMKGQSHEGSLSFSIPPKGPVIKVTVIKVIKDFGFSKIPQYPSIL</sequence>
<gene>
    <name evidence="1" type="ORF">DW079_14065</name>
</gene>
<evidence type="ECO:0000313" key="1">
    <source>
        <dbReference type="EMBL" id="RHK07144.1"/>
    </source>
</evidence>